<dbReference type="Pfam" id="PF00005">
    <property type="entry name" value="ABC_tran"/>
    <property type="match status" value="1"/>
</dbReference>
<dbReference type="Pfam" id="PF08352">
    <property type="entry name" value="oligo_HPY"/>
    <property type="match status" value="1"/>
</dbReference>
<dbReference type="InterPro" id="IPR050319">
    <property type="entry name" value="ABC_transp_ATP-bind"/>
</dbReference>
<dbReference type="NCBIfam" id="TIGR01727">
    <property type="entry name" value="oligo_HPY"/>
    <property type="match status" value="1"/>
</dbReference>
<dbReference type="PANTHER" id="PTHR43776">
    <property type="entry name" value="TRANSPORT ATP-BINDING PROTEIN"/>
    <property type="match status" value="1"/>
</dbReference>
<dbReference type="PROSITE" id="PS50893">
    <property type="entry name" value="ABC_TRANSPORTER_2"/>
    <property type="match status" value="1"/>
</dbReference>
<dbReference type="InterPro" id="IPR017871">
    <property type="entry name" value="ABC_transporter-like_CS"/>
</dbReference>
<evidence type="ECO:0000256" key="3">
    <source>
        <dbReference type="ARBA" id="ARBA00022741"/>
    </source>
</evidence>
<dbReference type="PANTHER" id="PTHR43776:SF8">
    <property type="entry name" value="ABC TRANSPORTER, ATP-BINDING PROTEIN"/>
    <property type="match status" value="1"/>
</dbReference>
<comment type="caution">
    <text evidence="6">The sequence shown here is derived from an EMBL/GenBank/DDBJ whole genome shotgun (WGS) entry which is preliminary data.</text>
</comment>
<evidence type="ECO:0000256" key="2">
    <source>
        <dbReference type="ARBA" id="ARBA00022448"/>
    </source>
</evidence>
<name>A0ABV5AZ38_9BACL</name>
<accession>A0ABV5AZ38</accession>
<evidence type="ECO:0000259" key="5">
    <source>
        <dbReference type="PROSITE" id="PS50893"/>
    </source>
</evidence>
<evidence type="ECO:0000313" key="6">
    <source>
        <dbReference type="EMBL" id="MFB5269480.1"/>
    </source>
</evidence>
<organism evidence="6 7">
    <name type="scientific">Paenibacillus enshidis</name>
    <dbReference type="NCBI Taxonomy" id="1458439"/>
    <lineage>
        <taxon>Bacteria</taxon>
        <taxon>Bacillati</taxon>
        <taxon>Bacillota</taxon>
        <taxon>Bacilli</taxon>
        <taxon>Bacillales</taxon>
        <taxon>Paenibacillaceae</taxon>
        <taxon>Paenibacillus</taxon>
    </lineage>
</organism>
<dbReference type="GO" id="GO:0005524">
    <property type="term" value="F:ATP binding"/>
    <property type="evidence" value="ECO:0007669"/>
    <property type="project" value="UniProtKB-KW"/>
</dbReference>
<dbReference type="Proteomes" id="UP001580346">
    <property type="component" value="Unassembled WGS sequence"/>
</dbReference>
<dbReference type="Gene3D" id="3.40.50.300">
    <property type="entry name" value="P-loop containing nucleotide triphosphate hydrolases"/>
    <property type="match status" value="1"/>
</dbReference>
<dbReference type="PROSITE" id="PS00211">
    <property type="entry name" value="ABC_TRANSPORTER_1"/>
    <property type="match status" value="1"/>
</dbReference>
<comment type="similarity">
    <text evidence="1">Belongs to the ABC transporter superfamily.</text>
</comment>
<keyword evidence="3" id="KW-0547">Nucleotide-binding</keyword>
<keyword evidence="4 6" id="KW-0067">ATP-binding</keyword>
<keyword evidence="2" id="KW-0813">Transport</keyword>
<evidence type="ECO:0000256" key="4">
    <source>
        <dbReference type="ARBA" id="ARBA00022840"/>
    </source>
</evidence>
<dbReference type="EMBL" id="JBHHMI010000032">
    <property type="protein sequence ID" value="MFB5269480.1"/>
    <property type="molecule type" value="Genomic_DNA"/>
</dbReference>
<keyword evidence="7" id="KW-1185">Reference proteome</keyword>
<proteinExistence type="inferred from homology"/>
<evidence type="ECO:0000256" key="1">
    <source>
        <dbReference type="ARBA" id="ARBA00005417"/>
    </source>
</evidence>
<dbReference type="CDD" id="cd03257">
    <property type="entry name" value="ABC_NikE_OppD_transporters"/>
    <property type="match status" value="1"/>
</dbReference>
<gene>
    <name evidence="6" type="ORF">ACE41H_22230</name>
</gene>
<reference evidence="6 7" key="1">
    <citation type="submission" date="2024-09" db="EMBL/GenBank/DDBJ databases">
        <title>Paenibacillus zeirhizospherea sp. nov., isolated from surface of the maize (Zea mays) roots in a horticulture field, Hungary.</title>
        <authorList>
            <person name="Marton D."/>
            <person name="Farkas M."/>
            <person name="Bedics A."/>
            <person name="Toth E."/>
            <person name="Tancsics A."/>
            <person name="Boka K."/>
            <person name="Maroti G."/>
            <person name="Kriszt B."/>
            <person name="Cserhati M."/>
        </authorList>
    </citation>
    <scope>NUCLEOTIDE SEQUENCE [LARGE SCALE GENOMIC DNA]</scope>
    <source>
        <strain evidence="6 7">KCTC 33519</strain>
    </source>
</reference>
<dbReference type="RefSeq" id="WP_375357751.1">
    <property type="nucleotide sequence ID" value="NZ_JBHHMI010000032.1"/>
</dbReference>
<dbReference type="NCBIfam" id="NF008453">
    <property type="entry name" value="PRK11308.1"/>
    <property type="match status" value="1"/>
</dbReference>
<dbReference type="InterPro" id="IPR003593">
    <property type="entry name" value="AAA+_ATPase"/>
</dbReference>
<dbReference type="SUPFAM" id="SSF52540">
    <property type="entry name" value="P-loop containing nucleoside triphosphate hydrolases"/>
    <property type="match status" value="1"/>
</dbReference>
<protein>
    <submittedName>
        <fullName evidence="6">ABC transporter ATP-binding protein</fullName>
    </submittedName>
</protein>
<evidence type="ECO:0000313" key="7">
    <source>
        <dbReference type="Proteomes" id="UP001580346"/>
    </source>
</evidence>
<feature type="domain" description="ABC transporter" evidence="5">
    <location>
        <begin position="6"/>
        <end position="256"/>
    </location>
</feature>
<dbReference type="InterPro" id="IPR003439">
    <property type="entry name" value="ABC_transporter-like_ATP-bd"/>
</dbReference>
<dbReference type="InterPro" id="IPR027417">
    <property type="entry name" value="P-loop_NTPase"/>
</dbReference>
<sequence length="321" mass="35934">MSEALIEVNRLKKYYPITGGILQRRVGDVKAVDDVSFRIHKGESFGLVGESGCGKSTIGRTILRLTDKTDGEVLYQGEDIHALTKEKIRRLRPKMQIVFQDPFSSLNPRIKVGEAIGEALLDHGLIKRAELRERVHETLRICGLSAYHYDRFPHEFSGGQRQRIGIARALIMNPDFIVADEPVSALDVSIQAQIINLLSDLQQDRQLTYLFISHDLSVVQHLCTHIGVMYLGSMVEMAGKEELFSNPLHPYTKALLSAVPIPDPTVRRQRIVLQGDIPSPAHPPSGCKFHTRCPLAADQCRQEVPAYRDVGGEHFVACHFV</sequence>
<dbReference type="SMART" id="SM00382">
    <property type="entry name" value="AAA"/>
    <property type="match status" value="1"/>
</dbReference>
<dbReference type="InterPro" id="IPR013563">
    <property type="entry name" value="Oligopep_ABC_C"/>
</dbReference>